<feature type="compositionally biased region" description="Low complexity" evidence="1">
    <location>
        <begin position="227"/>
        <end position="243"/>
    </location>
</feature>
<feature type="compositionally biased region" description="Basic and acidic residues" evidence="1">
    <location>
        <begin position="194"/>
        <end position="206"/>
    </location>
</feature>
<dbReference type="Proteomes" id="UP000607653">
    <property type="component" value="Unassembled WGS sequence"/>
</dbReference>
<comment type="caution">
    <text evidence="2">The sequence shown here is derived from an EMBL/GenBank/DDBJ whole genome shotgun (WGS) entry which is preliminary data.</text>
</comment>
<reference evidence="2 3" key="1">
    <citation type="journal article" date="2020" name="Mol. Biol. Evol.">
        <title>Distinct Expression and Methylation Patterns for Genes with Different Fates following a Single Whole-Genome Duplication in Flowering Plants.</title>
        <authorList>
            <person name="Shi T."/>
            <person name="Rahmani R.S."/>
            <person name="Gugger P.F."/>
            <person name="Wang M."/>
            <person name="Li H."/>
            <person name="Zhang Y."/>
            <person name="Li Z."/>
            <person name="Wang Q."/>
            <person name="Van de Peer Y."/>
            <person name="Marchal K."/>
            <person name="Chen J."/>
        </authorList>
    </citation>
    <scope>NUCLEOTIDE SEQUENCE [LARGE SCALE GENOMIC DNA]</scope>
    <source>
        <tissue evidence="2">Leaf</tissue>
    </source>
</reference>
<organism evidence="2 3">
    <name type="scientific">Nelumbo nucifera</name>
    <name type="common">Sacred lotus</name>
    <dbReference type="NCBI Taxonomy" id="4432"/>
    <lineage>
        <taxon>Eukaryota</taxon>
        <taxon>Viridiplantae</taxon>
        <taxon>Streptophyta</taxon>
        <taxon>Embryophyta</taxon>
        <taxon>Tracheophyta</taxon>
        <taxon>Spermatophyta</taxon>
        <taxon>Magnoliopsida</taxon>
        <taxon>Proteales</taxon>
        <taxon>Nelumbonaceae</taxon>
        <taxon>Nelumbo</taxon>
    </lineage>
</organism>
<feature type="compositionally biased region" description="Pro residues" evidence="1">
    <location>
        <begin position="79"/>
        <end position="89"/>
    </location>
</feature>
<proteinExistence type="predicted"/>
<gene>
    <name evidence="2" type="ORF">HUJ06_022552</name>
</gene>
<feature type="region of interest" description="Disordered" evidence="1">
    <location>
        <begin position="20"/>
        <end position="246"/>
    </location>
</feature>
<dbReference type="EMBL" id="DUZY01000001">
    <property type="protein sequence ID" value="DAD21089.1"/>
    <property type="molecule type" value="Genomic_DNA"/>
</dbReference>
<evidence type="ECO:0000313" key="2">
    <source>
        <dbReference type="EMBL" id="DAD21089.1"/>
    </source>
</evidence>
<name>A0A822XPS7_NELNU</name>
<feature type="compositionally biased region" description="Basic and acidic residues" evidence="1">
    <location>
        <begin position="90"/>
        <end position="99"/>
    </location>
</feature>
<feature type="compositionally biased region" description="Polar residues" evidence="1">
    <location>
        <begin position="21"/>
        <end position="38"/>
    </location>
</feature>
<feature type="compositionally biased region" description="Low complexity" evidence="1">
    <location>
        <begin position="69"/>
        <end position="78"/>
    </location>
</feature>
<evidence type="ECO:0000256" key="1">
    <source>
        <dbReference type="SAM" id="MobiDB-lite"/>
    </source>
</evidence>
<accession>A0A822XPS7</accession>
<keyword evidence="3" id="KW-1185">Reference proteome</keyword>
<protein>
    <submittedName>
        <fullName evidence="2">Uncharacterized protein</fullName>
    </submittedName>
</protein>
<dbReference type="AlphaFoldDB" id="A0A822XPS7"/>
<evidence type="ECO:0000313" key="3">
    <source>
        <dbReference type="Proteomes" id="UP000607653"/>
    </source>
</evidence>
<feature type="compositionally biased region" description="Basic and acidic residues" evidence="1">
    <location>
        <begin position="161"/>
        <end position="182"/>
    </location>
</feature>
<sequence>MARTNKYASINFNDIYEKKNNLTTSNKPNSASSASLATINPPKAHLYATRTHGGMLVLSRPSPKPQPQPQQQTQSQPLPSLPSPPPPTKPDSDRTRIEQESISLRPLGRTGSSLTSSPSPSPSPSPATLTKERVPETPPPSLPSPKLEIFVPPHLRPGFVGKEERFIQEGHRQQGFRSRELGHGNGHHGSPNRYGEDGRPKSGGHERMRRGSGLGGGGGDSDPADMNNRPRSSGNHSSSSGWNTEILSWTCVVENPRIRAP</sequence>